<gene>
    <name evidence="1" type="ORF">IEO21_07092</name>
</gene>
<accession>A0A8H7NYR9</accession>
<dbReference type="Proteomes" id="UP000639403">
    <property type="component" value="Unassembled WGS sequence"/>
</dbReference>
<sequence>MFQSQWSDVRNNPRRGRAVSNCVDRCATLI</sequence>
<protein>
    <submittedName>
        <fullName evidence="1">Uncharacterized protein</fullName>
    </submittedName>
</protein>
<dbReference type="EMBL" id="JADOXO010000185">
    <property type="protein sequence ID" value="KAF9810161.1"/>
    <property type="molecule type" value="Genomic_DNA"/>
</dbReference>
<comment type="caution">
    <text evidence="1">The sequence shown here is derived from an EMBL/GenBank/DDBJ whole genome shotgun (WGS) entry which is preliminary data.</text>
</comment>
<reference evidence="1" key="1">
    <citation type="submission" date="2020-11" db="EMBL/GenBank/DDBJ databases">
        <authorList>
            <person name="Koelle M."/>
            <person name="Horta M.A.C."/>
            <person name="Nowrousian M."/>
            <person name="Ohm R.A."/>
            <person name="Benz P."/>
            <person name="Pilgard A."/>
        </authorList>
    </citation>
    <scope>NUCLEOTIDE SEQUENCE</scope>
    <source>
        <strain evidence="1">FPRL280</strain>
    </source>
</reference>
<evidence type="ECO:0000313" key="1">
    <source>
        <dbReference type="EMBL" id="KAF9810161.1"/>
    </source>
</evidence>
<dbReference type="AlphaFoldDB" id="A0A8H7NYR9"/>
<reference evidence="1" key="2">
    <citation type="journal article" name="Front. Microbiol.">
        <title>Degradative Capacity of Two Strains of Rhodonia placenta: From Phenotype to Genotype.</title>
        <authorList>
            <person name="Kolle M."/>
            <person name="Horta M.A.C."/>
            <person name="Nowrousian M."/>
            <person name="Ohm R.A."/>
            <person name="Benz J.P."/>
            <person name="Pilgard A."/>
        </authorList>
    </citation>
    <scope>NUCLEOTIDE SEQUENCE</scope>
    <source>
        <strain evidence="1">FPRL280</strain>
    </source>
</reference>
<evidence type="ECO:0000313" key="2">
    <source>
        <dbReference type="Proteomes" id="UP000639403"/>
    </source>
</evidence>
<name>A0A8H7NYR9_9APHY</name>
<organism evidence="1 2">
    <name type="scientific">Rhodonia placenta</name>
    <dbReference type="NCBI Taxonomy" id="104341"/>
    <lineage>
        <taxon>Eukaryota</taxon>
        <taxon>Fungi</taxon>
        <taxon>Dikarya</taxon>
        <taxon>Basidiomycota</taxon>
        <taxon>Agaricomycotina</taxon>
        <taxon>Agaricomycetes</taxon>
        <taxon>Polyporales</taxon>
        <taxon>Adustoporiaceae</taxon>
        <taxon>Rhodonia</taxon>
    </lineage>
</organism>
<proteinExistence type="predicted"/>